<name>A0ABW6BW68_9BACT</name>
<reference evidence="4" key="1">
    <citation type="journal article" date="2019" name="Int. J. Syst. Evol. Microbiol.">
        <title>The Global Catalogue of Microorganisms (GCM) 10K type strain sequencing project: providing services to taxonomists for standard genome sequencing and annotation.</title>
        <authorList>
            <consortium name="The Broad Institute Genomics Platform"/>
            <consortium name="The Broad Institute Genome Sequencing Center for Infectious Disease"/>
            <person name="Wu L."/>
            <person name="Ma J."/>
        </authorList>
    </citation>
    <scope>NUCLEOTIDE SEQUENCE [LARGE SCALE GENOMIC DNA]</scope>
    <source>
        <strain evidence="4">KCTC 23984</strain>
    </source>
</reference>
<evidence type="ECO:0000259" key="2">
    <source>
        <dbReference type="PROSITE" id="PS50213"/>
    </source>
</evidence>
<gene>
    <name evidence="3" type="ORF">ACFS7Z_16830</name>
</gene>
<dbReference type="PANTHER" id="PTHR10900">
    <property type="entry name" value="PERIOSTIN-RELATED"/>
    <property type="match status" value="1"/>
</dbReference>
<feature type="domain" description="FAS1" evidence="2">
    <location>
        <begin position="67"/>
        <end position="199"/>
    </location>
</feature>
<evidence type="ECO:0000256" key="1">
    <source>
        <dbReference type="SAM" id="MobiDB-lite"/>
    </source>
</evidence>
<dbReference type="InterPro" id="IPR050904">
    <property type="entry name" value="Adhesion/Biosynth-related"/>
</dbReference>
<comment type="caution">
    <text evidence="3">The sequence shown here is derived from an EMBL/GenBank/DDBJ whole genome shotgun (WGS) entry which is preliminary data.</text>
</comment>
<dbReference type="InterPro" id="IPR000782">
    <property type="entry name" value="FAS1_domain"/>
</dbReference>
<feature type="region of interest" description="Disordered" evidence="1">
    <location>
        <begin position="31"/>
        <end position="55"/>
    </location>
</feature>
<organism evidence="3 4">
    <name type="scientific">Pontibacter toksunensis</name>
    <dbReference type="NCBI Taxonomy" id="1332631"/>
    <lineage>
        <taxon>Bacteria</taxon>
        <taxon>Pseudomonadati</taxon>
        <taxon>Bacteroidota</taxon>
        <taxon>Cytophagia</taxon>
        <taxon>Cytophagales</taxon>
        <taxon>Hymenobacteraceae</taxon>
        <taxon>Pontibacter</taxon>
    </lineage>
</organism>
<dbReference type="EMBL" id="JBHUOX010000013">
    <property type="protein sequence ID" value="MFD3002039.1"/>
    <property type="molecule type" value="Genomic_DNA"/>
</dbReference>
<dbReference type="SMART" id="SM00554">
    <property type="entry name" value="FAS1"/>
    <property type="match status" value="1"/>
</dbReference>
<proteinExistence type="predicted"/>
<dbReference type="Proteomes" id="UP001597641">
    <property type="component" value="Unassembled WGS sequence"/>
</dbReference>
<dbReference type="PANTHER" id="PTHR10900:SF77">
    <property type="entry name" value="FI19380P1"/>
    <property type="match status" value="1"/>
</dbReference>
<dbReference type="Gene3D" id="2.30.180.10">
    <property type="entry name" value="FAS1 domain"/>
    <property type="match status" value="1"/>
</dbReference>
<evidence type="ECO:0000313" key="3">
    <source>
        <dbReference type="EMBL" id="MFD3002039.1"/>
    </source>
</evidence>
<dbReference type="SUPFAM" id="SSF82153">
    <property type="entry name" value="FAS1 domain"/>
    <property type="match status" value="1"/>
</dbReference>
<sequence>MLVAATAVLSYGCASSDSTMDTTGTAVEAGITENESGSQAPMDPDTDMSAERTGDNNVSANNEIGRNMNIVALVQQNPNLSTFLELIRASDLVTVLESPAPYTVFAPTNEAFAALPAGTVESLKDPAAKMELTRILQAHVLPNRISAAEMQHNMPMKTAQGEEVIVTKDGAVLSVGGARVITPDVQASNGIIHVVDKVLVPPQNNDR</sequence>
<protein>
    <submittedName>
        <fullName evidence="3">Fasciclin domain-containing protein</fullName>
    </submittedName>
</protein>
<dbReference type="PROSITE" id="PS50213">
    <property type="entry name" value="FAS1"/>
    <property type="match status" value="1"/>
</dbReference>
<dbReference type="Pfam" id="PF02469">
    <property type="entry name" value="Fasciclin"/>
    <property type="match status" value="1"/>
</dbReference>
<keyword evidence="4" id="KW-1185">Reference proteome</keyword>
<evidence type="ECO:0000313" key="4">
    <source>
        <dbReference type="Proteomes" id="UP001597641"/>
    </source>
</evidence>
<accession>A0ABW6BW68</accession>
<dbReference type="InterPro" id="IPR036378">
    <property type="entry name" value="FAS1_dom_sf"/>
</dbReference>